<keyword evidence="11" id="KW-1053">Target membrane</keyword>
<evidence type="ECO:0000313" key="13">
    <source>
        <dbReference type="Proteomes" id="UP000807504"/>
    </source>
</evidence>
<keyword evidence="7" id="KW-0528">Neurotoxin</keyword>
<keyword evidence="10" id="KW-0040">ANK repeat</keyword>
<dbReference type="Proteomes" id="UP000807504">
    <property type="component" value="Unassembled WGS sequence"/>
</dbReference>
<comment type="subcellular location">
    <subcellularLocation>
        <location evidence="2">Secreted</location>
    </subcellularLocation>
    <subcellularLocation>
        <location evidence="1">Target cell membrane</location>
    </subcellularLocation>
</comment>
<accession>A0A8T0G0I0</accession>
<evidence type="ECO:0000256" key="3">
    <source>
        <dbReference type="ARBA" id="ARBA00022483"/>
    </source>
</evidence>
<evidence type="ECO:0000256" key="1">
    <source>
        <dbReference type="ARBA" id="ARBA00004175"/>
    </source>
</evidence>
<reference evidence="12" key="1">
    <citation type="journal article" date="2020" name="bioRxiv">
        <title>Chromosome-level reference genome of the European wasp spider Argiope bruennichi: a resource for studies on range expansion and evolutionary adaptation.</title>
        <authorList>
            <person name="Sheffer M.M."/>
            <person name="Hoppe A."/>
            <person name="Krehenwinkel H."/>
            <person name="Uhl G."/>
            <person name="Kuss A.W."/>
            <person name="Jensen L."/>
            <person name="Jensen C."/>
            <person name="Gillespie R.G."/>
            <person name="Hoff K.J."/>
            <person name="Prost S."/>
        </authorList>
    </citation>
    <scope>NUCLEOTIDE SEQUENCE</scope>
</reference>
<evidence type="ECO:0000256" key="7">
    <source>
        <dbReference type="ARBA" id="ARBA00022699"/>
    </source>
</evidence>
<dbReference type="GO" id="GO:0006887">
    <property type="term" value="P:exocytosis"/>
    <property type="evidence" value="ECO:0007669"/>
    <property type="project" value="UniProtKB-KW"/>
</dbReference>
<keyword evidence="6" id="KW-0800">Toxin</keyword>
<evidence type="ECO:0000256" key="5">
    <source>
        <dbReference type="ARBA" id="ARBA00022537"/>
    </source>
</evidence>
<keyword evidence="13" id="KW-1185">Reference proteome</keyword>
<protein>
    <submittedName>
        <fullName evidence="12">Ankyrin repeat domain-containing protein 23</fullName>
    </submittedName>
</protein>
<name>A0A8T0G0I0_ARGBR</name>
<keyword evidence="8" id="KW-0677">Repeat</keyword>
<evidence type="ECO:0000256" key="4">
    <source>
        <dbReference type="ARBA" id="ARBA00022525"/>
    </source>
</evidence>
<dbReference type="GO" id="GO:0090729">
    <property type="term" value="F:toxin activity"/>
    <property type="evidence" value="ECO:0007669"/>
    <property type="project" value="UniProtKB-KW"/>
</dbReference>
<evidence type="ECO:0000313" key="12">
    <source>
        <dbReference type="EMBL" id="KAF8796502.1"/>
    </source>
</evidence>
<keyword evidence="4" id="KW-0964">Secreted</keyword>
<dbReference type="InterPro" id="IPR036770">
    <property type="entry name" value="Ankyrin_rpt-contain_sf"/>
</dbReference>
<dbReference type="Gene3D" id="1.25.40.20">
    <property type="entry name" value="Ankyrin repeat-containing domain"/>
    <property type="match status" value="1"/>
</dbReference>
<reference evidence="12" key="2">
    <citation type="submission" date="2020-06" db="EMBL/GenBank/DDBJ databases">
        <authorList>
            <person name="Sheffer M."/>
        </authorList>
    </citation>
    <scope>NUCLEOTIDE SEQUENCE</scope>
</reference>
<dbReference type="AlphaFoldDB" id="A0A8T0G0I0"/>
<keyword evidence="3" id="KW-0268">Exocytosis</keyword>
<comment type="caution">
    <text evidence="12">The sequence shown here is derived from an EMBL/GenBank/DDBJ whole genome shotgun (WGS) entry which is preliminary data.</text>
</comment>
<evidence type="ECO:0000256" key="10">
    <source>
        <dbReference type="ARBA" id="ARBA00023043"/>
    </source>
</evidence>
<dbReference type="SMART" id="SM00248">
    <property type="entry name" value="ANK"/>
    <property type="match status" value="2"/>
</dbReference>
<dbReference type="PANTHER" id="PTHR24189">
    <property type="entry name" value="MYOTROPHIN"/>
    <property type="match status" value="1"/>
</dbReference>
<dbReference type="InterPro" id="IPR002110">
    <property type="entry name" value="Ankyrin_rpt"/>
</dbReference>
<dbReference type="GO" id="GO:0044231">
    <property type="term" value="C:host cell presynaptic membrane"/>
    <property type="evidence" value="ECO:0007669"/>
    <property type="project" value="UniProtKB-KW"/>
</dbReference>
<sequence length="308" mass="35402">MSVENVIPVEDEDEDEEPLLIHDVSNVEDLKKLLLSGANINEKNKFDETPLLRALCRDVDIQLIKEFLLQGADVNAKDFCGDTPMFIAIGCYGDNLDIIRLLLENGADIPNGTPTSDWLLNHTVRHNPLCAKFLIKYQFLKNSHLVKDFSAAVDKSVRDYYNEYKTIVDLDITHASYDFFATYLDECASEILQMKSVYLCDSITLLDFVVAKNPLQTLVNAQNMQQIINRIYKIFTVNKYKIYEDLVVNRIGRQNLLNSLDNEYIYSKLCKPNHCNKKRIILNLDLMCCIAKYLSDIDIFNIVIAFYT</sequence>
<evidence type="ECO:0000256" key="9">
    <source>
        <dbReference type="ARBA" id="ARBA00023028"/>
    </source>
</evidence>
<proteinExistence type="predicted"/>
<keyword evidence="9" id="KW-0638">Presynaptic neurotoxin</keyword>
<dbReference type="GO" id="GO:0044218">
    <property type="term" value="C:other organism cell membrane"/>
    <property type="evidence" value="ECO:0007669"/>
    <property type="project" value="UniProtKB-KW"/>
</dbReference>
<gene>
    <name evidence="12" type="ORF">HNY73_000871</name>
</gene>
<dbReference type="InterPro" id="IPR050745">
    <property type="entry name" value="Multifunctional_regulatory"/>
</dbReference>
<dbReference type="SUPFAM" id="SSF48403">
    <property type="entry name" value="Ankyrin repeat"/>
    <property type="match status" value="1"/>
</dbReference>
<dbReference type="PANTHER" id="PTHR24189:SF50">
    <property type="entry name" value="ANKYRIN REPEAT AND SOCS BOX PROTEIN 2"/>
    <property type="match status" value="1"/>
</dbReference>
<dbReference type="EMBL" id="JABXBU010000001">
    <property type="protein sequence ID" value="KAF8796502.1"/>
    <property type="molecule type" value="Genomic_DNA"/>
</dbReference>
<evidence type="ECO:0000256" key="8">
    <source>
        <dbReference type="ARBA" id="ARBA00022737"/>
    </source>
</evidence>
<evidence type="ECO:0000256" key="6">
    <source>
        <dbReference type="ARBA" id="ARBA00022656"/>
    </source>
</evidence>
<dbReference type="GO" id="GO:0005576">
    <property type="term" value="C:extracellular region"/>
    <property type="evidence" value="ECO:0007669"/>
    <property type="project" value="UniProtKB-SubCell"/>
</dbReference>
<dbReference type="Pfam" id="PF12796">
    <property type="entry name" value="Ank_2"/>
    <property type="match status" value="1"/>
</dbReference>
<evidence type="ECO:0000256" key="2">
    <source>
        <dbReference type="ARBA" id="ARBA00004613"/>
    </source>
</evidence>
<organism evidence="12 13">
    <name type="scientific">Argiope bruennichi</name>
    <name type="common">Wasp spider</name>
    <name type="synonym">Aranea bruennichi</name>
    <dbReference type="NCBI Taxonomy" id="94029"/>
    <lineage>
        <taxon>Eukaryota</taxon>
        <taxon>Metazoa</taxon>
        <taxon>Ecdysozoa</taxon>
        <taxon>Arthropoda</taxon>
        <taxon>Chelicerata</taxon>
        <taxon>Arachnida</taxon>
        <taxon>Araneae</taxon>
        <taxon>Araneomorphae</taxon>
        <taxon>Entelegynae</taxon>
        <taxon>Araneoidea</taxon>
        <taxon>Araneidae</taxon>
        <taxon>Argiope</taxon>
    </lineage>
</organism>
<evidence type="ECO:0000256" key="11">
    <source>
        <dbReference type="ARBA" id="ARBA00023298"/>
    </source>
</evidence>
<keyword evidence="11" id="KW-0472">Membrane</keyword>
<keyword evidence="5" id="KW-1052">Target cell membrane</keyword>